<dbReference type="Gene3D" id="1.10.3630.10">
    <property type="entry name" value="yeast vps74-n-term truncation variant domain like"/>
    <property type="match status" value="1"/>
</dbReference>
<dbReference type="EMBL" id="BAABIM010000001">
    <property type="protein sequence ID" value="GAA4677519.1"/>
    <property type="molecule type" value="Genomic_DNA"/>
</dbReference>
<dbReference type="RefSeq" id="WP_345263928.1">
    <property type="nucleotide sequence ID" value="NZ_BAABIM010000001.1"/>
</dbReference>
<dbReference type="Pfam" id="PF05719">
    <property type="entry name" value="GPP34"/>
    <property type="match status" value="1"/>
</dbReference>
<dbReference type="InterPro" id="IPR038261">
    <property type="entry name" value="GPP34-like_sf"/>
</dbReference>
<gene>
    <name evidence="5" type="ORF">GCM10023226_13460</name>
</gene>
<evidence type="ECO:0000313" key="5">
    <source>
        <dbReference type="EMBL" id="GAA4677519.1"/>
    </source>
</evidence>
<keyword evidence="4" id="KW-0472">Membrane</keyword>
<comment type="subcellular location">
    <subcellularLocation>
        <location evidence="1">Golgi apparatus membrane</location>
        <topology evidence="1">Peripheral membrane protein</topology>
        <orientation evidence="1">Cytoplasmic side</orientation>
    </subcellularLocation>
</comment>
<dbReference type="Proteomes" id="UP001500621">
    <property type="component" value="Unassembled WGS sequence"/>
</dbReference>
<keyword evidence="6" id="KW-1185">Reference proteome</keyword>
<keyword evidence="3" id="KW-0446">Lipid-binding</keyword>
<keyword evidence="2" id="KW-0333">Golgi apparatus</keyword>
<dbReference type="InterPro" id="IPR008628">
    <property type="entry name" value="GPP34-like"/>
</dbReference>
<name>A0ABP8W164_9ACTN</name>
<evidence type="ECO:0000313" key="6">
    <source>
        <dbReference type="Proteomes" id="UP001500621"/>
    </source>
</evidence>
<protein>
    <recommendedName>
        <fullName evidence="7">GPP34 family phosphoprotein</fullName>
    </recommendedName>
</protein>
<evidence type="ECO:0008006" key="7">
    <source>
        <dbReference type="Google" id="ProtNLM"/>
    </source>
</evidence>
<evidence type="ECO:0000256" key="1">
    <source>
        <dbReference type="ARBA" id="ARBA00004255"/>
    </source>
</evidence>
<organism evidence="5 6">
    <name type="scientific">Nocardioides nanhaiensis</name>
    <dbReference type="NCBI Taxonomy" id="1476871"/>
    <lineage>
        <taxon>Bacteria</taxon>
        <taxon>Bacillati</taxon>
        <taxon>Actinomycetota</taxon>
        <taxon>Actinomycetes</taxon>
        <taxon>Propionibacteriales</taxon>
        <taxon>Nocardioidaceae</taxon>
        <taxon>Nocardioides</taxon>
    </lineage>
</organism>
<evidence type="ECO:0000256" key="4">
    <source>
        <dbReference type="ARBA" id="ARBA00023136"/>
    </source>
</evidence>
<reference evidence="6" key="1">
    <citation type="journal article" date="2019" name="Int. J. Syst. Evol. Microbiol.">
        <title>The Global Catalogue of Microorganisms (GCM) 10K type strain sequencing project: providing services to taxonomists for standard genome sequencing and annotation.</title>
        <authorList>
            <consortium name="The Broad Institute Genomics Platform"/>
            <consortium name="The Broad Institute Genome Sequencing Center for Infectious Disease"/>
            <person name="Wu L."/>
            <person name="Ma J."/>
        </authorList>
    </citation>
    <scope>NUCLEOTIDE SEQUENCE [LARGE SCALE GENOMIC DNA]</scope>
    <source>
        <strain evidence="6">JCM 18127</strain>
    </source>
</reference>
<evidence type="ECO:0000256" key="2">
    <source>
        <dbReference type="ARBA" id="ARBA00023034"/>
    </source>
</evidence>
<proteinExistence type="predicted"/>
<sequence length="227" mass="23928">MLTLLAEDLLLLLLDDEKGTPPSGVQLPAPLGGALLAELAMAGEVEVEPAASRWRRSTVAVTDGAHEDPQLAQALAVVAEKPRSAQDLVTRLGKNLPDTLRERLAERGLLERREGKVLGLFPRTTWPAADVEHERQVRERLTAVLVQGLTPDPRTAALAGLLAAVDQAHKVVERGDVPAKQVKKRAKALGEGSEGEWATKAVRDAIAATTAATTAAITASTAVAVSS</sequence>
<evidence type="ECO:0000256" key="3">
    <source>
        <dbReference type="ARBA" id="ARBA00023121"/>
    </source>
</evidence>
<comment type="caution">
    <text evidence="5">The sequence shown here is derived from an EMBL/GenBank/DDBJ whole genome shotgun (WGS) entry which is preliminary data.</text>
</comment>
<accession>A0ABP8W164</accession>